<reference evidence="1" key="3">
    <citation type="submission" date="2022-06" db="UniProtKB">
        <authorList>
            <consortium name="EnsemblPlants"/>
        </authorList>
    </citation>
    <scope>IDENTIFICATION</scope>
</reference>
<reference evidence="2" key="1">
    <citation type="journal article" date="2013" name="Nature">
        <title>Draft genome of the wheat A-genome progenitor Triticum urartu.</title>
        <authorList>
            <person name="Ling H.Q."/>
            <person name="Zhao S."/>
            <person name="Liu D."/>
            <person name="Wang J."/>
            <person name="Sun H."/>
            <person name="Zhang C."/>
            <person name="Fan H."/>
            <person name="Li D."/>
            <person name="Dong L."/>
            <person name="Tao Y."/>
            <person name="Gao C."/>
            <person name="Wu H."/>
            <person name="Li Y."/>
            <person name="Cui Y."/>
            <person name="Guo X."/>
            <person name="Zheng S."/>
            <person name="Wang B."/>
            <person name="Yu K."/>
            <person name="Liang Q."/>
            <person name="Yang W."/>
            <person name="Lou X."/>
            <person name="Chen J."/>
            <person name="Feng M."/>
            <person name="Jian J."/>
            <person name="Zhang X."/>
            <person name="Luo G."/>
            <person name="Jiang Y."/>
            <person name="Liu J."/>
            <person name="Wang Z."/>
            <person name="Sha Y."/>
            <person name="Zhang B."/>
            <person name="Wu H."/>
            <person name="Tang D."/>
            <person name="Shen Q."/>
            <person name="Xue P."/>
            <person name="Zou S."/>
            <person name="Wang X."/>
            <person name="Liu X."/>
            <person name="Wang F."/>
            <person name="Yang Y."/>
            <person name="An X."/>
            <person name="Dong Z."/>
            <person name="Zhang K."/>
            <person name="Zhang X."/>
            <person name="Luo M.C."/>
            <person name="Dvorak J."/>
            <person name="Tong Y."/>
            <person name="Wang J."/>
            <person name="Yang H."/>
            <person name="Li Z."/>
            <person name="Wang D."/>
            <person name="Zhang A."/>
            <person name="Wang J."/>
        </authorList>
    </citation>
    <scope>NUCLEOTIDE SEQUENCE</scope>
    <source>
        <strain evidence="2">cv. G1812</strain>
    </source>
</reference>
<reference evidence="1" key="2">
    <citation type="submission" date="2018-03" db="EMBL/GenBank/DDBJ databases">
        <title>The Triticum urartu genome reveals the dynamic nature of wheat genome evolution.</title>
        <authorList>
            <person name="Ling H."/>
            <person name="Ma B."/>
            <person name="Shi X."/>
            <person name="Liu H."/>
            <person name="Dong L."/>
            <person name="Sun H."/>
            <person name="Cao Y."/>
            <person name="Gao Q."/>
            <person name="Zheng S."/>
            <person name="Li Y."/>
            <person name="Yu Y."/>
            <person name="Du H."/>
            <person name="Qi M."/>
            <person name="Li Y."/>
            <person name="Yu H."/>
            <person name="Cui Y."/>
            <person name="Wang N."/>
            <person name="Chen C."/>
            <person name="Wu H."/>
            <person name="Zhao Y."/>
            <person name="Zhang J."/>
            <person name="Li Y."/>
            <person name="Zhou W."/>
            <person name="Zhang B."/>
            <person name="Hu W."/>
            <person name="Eijk M."/>
            <person name="Tang J."/>
            <person name="Witsenboer H."/>
            <person name="Zhao S."/>
            <person name="Li Z."/>
            <person name="Zhang A."/>
            <person name="Wang D."/>
            <person name="Liang C."/>
        </authorList>
    </citation>
    <scope>NUCLEOTIDE SEQUENCE [LARGE SCALE GENOMIC DNA]</scope>
    <source>
        <strain evidence="1">cv. G1812</strain>
    </source>
</reference>
<accession>A0A8R7QJB7</accession>
<dbReference type="Gramene" id="TuG1812G0500003998.01.T01">
    <property type="protein sequence ID" value="TuG1812G0500003998.01.T01.cds437266"/>
    <property type="gene ID" value="TuG1812G0500003998.01"/>
</dbReference>
<keyword evidence="2" id="KW-1185">Reference proteome</keyword>
<dbReference type="Proteomes" id="UP000015106">
    <property type="component" value="Chromosome 5"/>
</dbReference>
<dbReference type="EnsemblPlants" id="TuG1812G0500003998.01.T01">
    <property type="protein sequence ID" value="TuG1812G0500003998.01.T01.cds437266"/>
    <property type="gene ID" value="TuG1812G0500003998.01"/>
</dbReference>
<evidence type="ECO:0000313" key="1">
    <source>
        <dbReference type="EnsemblPlants" id="TuG1812G0500003998.01.T01.cds437266"/>
    </source>
</evidence>
<proteinExistence type="predicted"/>
<dbReference type="AlphaFoldDB" id="A0A8R7QJB7"/>
<name>A0A8R7QJB7_TRIUA</name>
<evidence type="ECO:0000313" key="2">
    <source>
        <dbReference type="Proteomes" id="UP000015106"/>
    </source>
</evidence>
<protein>
    <submittedName>
        <fullName evidence="1">Uncharacterized protein</fullName>
    </submittedName>
</protein>
<sequence length="50" mass="5923">MCTRILYSYSMPLGSQEHVVCATEFDLLFLFHNSCRGTKTMTIIMKRREY</sequence>
<organism evidence="1 2">
    <name type="scientific">Triticum urartu</name>
    <name type="common">Red wild einkorn</name>
    <name type="synonym">Crithodium urartu</name>
    <dbReference type="NCBI Taxonomy" id="4572"/>
    <lineage>
        <taxon>Eukaryota</taxon>
        <taxon>Viridiplantae</taxon>
        <taxon>Streptophyta</taxon>
        <taxon>Embryophyta</taxon>
        <taxon>Tracheophyta</taxon>
        <taxon>Spermatophyta</taxon>
        <taxon>Magnoliopsida</taxon>
        <taxon>Liliopsida</taxon>
        <taxon>Poales</taxon>
        <taxon>Poaceae</taxon>
        <taxon>BOP clade</taxon>
        <taxon>Pooideae</taxon>
        <taxon>Triticodae</taxon>
        <taxon>Triticeae</taxon>
        <taxon>Triticinae</taxon>
        <taxon>Triticum</taxon>
    </lineage>
</organism>